<dbReference type="SUPFAM" id="SSF56281">
    <property type="entry name" value="Metallo-hydrolase/oxidoreductase"/>
    <property type="match status" value="1"/>
</dbReference>
<dbReference type="CDD" id="cd16279">
    <property type="entry name" value="metallo-hydrolase-like_MBL-fold"/>
    <property type="match status" value="1"/>
</dbReference>
<name>A0A0A2F475_PORCN</name>
<dbReference type="AlphaFoldDB" id="A0A0A2F475"/>
<feature type="domain" description="Metallo-beta-lactamase" evidence="1">
    <location>
        <begin position="35"/>
        <end position="228"/>
    </location>
</feature>
<dbReference type="PANTHER" id="PTHR42663">
    <property type="entry name" value="HYDROLASE C777.06C-RELATED-RELATED"/>
    <property type="match status" value="1"/>
</dbReference>
<dbReference type="InterPro" id="IPR001279">
    <property type="entry name" value="Metallo-B-lactamas"/>
</dbReference>
<dbReference type="STRING" id="36874.HQ34_08430"/>
<dbReference type="eggNOG" id="COG1235">
    <property type="taxonomic scope" value="Bacteria"/>
</dbReference>
<comment type="caution">
    <text evidence="2">The sequence shown here is derived from an EMBL/GenBank/DDBJ whole genome shotgun (WGS) entry which is preliminary data.</text>
</comment>
<proteinExistence type="predicted"/>
<evidence type="ECO:0000259" key="1">
    <source>
        <dbReference type="SMART" id="SM00849"/>
    </source>
</evidence>
<dbReference type="SMART" id="SM00849">
    <property type="entry name" value="Lactamase_B"/>
    <property type="match status" value="1"/>
</dbReference>
<reference evidence="2 3" key="1">
    <citation type="submission" date="2014-08" db="EMBL/GenBank/DDBJ databases">
        <title>Porphyromonas cangingivalis strain:COT-109_OH1386 Genome sequencing.</title>
        <authorList>
            <person name="Wallis C."/>
            <person name="Deusch O."/>
            <person name="O'Flynn C."/>
            <person name="Davis I."/>
            <person name="Jospin G."/>
            <person name="Darling A.E."/>
            <person name="Coil D.A."/>
            <person name="Alexiev A."/>
            <person name="Horsfall A."/>
            <person name="Kirkwood N."/>
            <person name="Harris S."/>
            <person name="Eisen J.A."/>
        </authorList>
    </citation>
    <scope>NUCLEOTIDE SEQUENCE [LARGE SCALE GENOMIC DNA]</scope>
    <source>
        <strain evidence="3">COT-109 OH1386</strain>
    </source>
</reference>
<organism evidence="2 3">
    <name type="scientific">Porphyromonas cangingivalis</name>
    <dbReference type="NCBI Taxonomy" id="36874"/>
    <lineage>
        <taxon>Bacteria</taxon>
        <taxon>Pseudomonadati</taxon>
        <taxon>Bacteroidota</taxon>
        <taxon>Bacteroidia</taxon>
        <taxon>Bacteroidales</taxon>
        <taxon>Porphyromonadaceae</taxon>
        <taxon>Porphyromonas</taxon>
    </lineage>
</organism>
<dbReference type="Pfam" id="PF12706">
    <property type="entry name" value="Lactamase_B_2"/>
    <property type="match status" value="1"/>
</dbReference>
<gene>
    <name evidence="2" type="ORF">HQ35_00420</name>
</gene>
<keyword evidence="3" id="KW-1185">Reference proteome</keyword>
<dbReference type="OrthoDB" id="9781189at2"/>
<accession>A0A0A2F475</accession>
<dbReference type="Gene3D" id="3.60.15.10">
    <property type="entry name" value="Ribonuclease Z/Hydroxyacylglutathione hydrolase-like"/>
    <property type="match status" value="1"/>
</dbReference>
<dbReference type="PANTHER" id="PTHR42663:SF6">
    <property type="entry name" value="HYDROLASE C777.06C-RELATED"/>
    <property type="match status" value="1"/>
</dbReference>
<dbReference type="Proteomes" id="UP000030125">
    <property type="component" value="Unassembled WGS sequence"/>
</dbReference>
<protein>
    <recommendedName>
        <fullName evidence="1">Metallo-beta-lactamase domain-containing protein</fullName>
    </recommendedName>
</protein>
<dbReference type="RefSeq" id="WP_036849852.1">
    <property type="nucleotide sequence ID" value="NZ_JQJD01000001.1"/>
</dbReference>
<dbReference type="InterPro" id="IPR036866">
    <property type="entry name" value="RibonucZ/Hydroxyglut_hydro"/>
</dbReference>
<evidence type="ECO:0000313" key="2">
    <source>
        <dbReference type="EMBL" id="KGN83269.1"/>
    </source>
</evidence>
<sequence>MAQLTFLGTGTSTGIPEIGCTCPTCTSDDPRDNRLRVSALIQEGEERLLIDCGPDFREQLLRAKVDRLNAILVTHEHYDHVGGLDDIRPLFRKQSACHVYAEPNVIHAIKTRMPYAFMENKYPGVPDIELIPTFPFEPLRITDHITVEPLRVIHGKLPILGFKIGNLAYITDCKTLPDETIEKIRGIDTLIINTLRTYPHISHLSLEESLEYIRQIQPKRTYLIHFAHTFGRHIEIEKLLPQDVFAAYDGLTISFDIK</sequence>
<evidence type="ECO:0000313" key="3">
    <source>
        <dbReference type="Proteomes" id="UP000030125"/>
    </source>
</evidence>
<dbReference type="EMBL" id="JQJD01000001">
    <property type="protein sequence ID" value="KGN83269.1"/>
    <property type="molecule type" value="Genomic_DNA"/>
</dbReference>